<evidence type="ECO:0000256" key="2">
    <source>
        <dbReference type="ARBA" id="ARBA00012438"/>
    </source>
</evidence>
<sequence>MDMTQARSLFIDEANSLLADMERFLLEIEAGDATSAQHIDAIFRAAHTIKGSAGLFGFDHIVAFTHNVESVLDKVRSGQLALDGDLINLMLQCQDHTASLIRQLEDESSGIDLVTGTALIKQLHLYLDPAPVVAAAPTAVLTDTEHWQLDVHYGEDVFRDGMDPLSQLHYLQSLGELQQVRLLPHWPAPAAFDPESCYLQLKFELASTASKQQIADVFEFVQDSSKVQISPPQQVKASLAALPTVDEKLGTLLVNAGAVTERELQSALSSQKEHDNNQALGQVLVDQGAVSSEMVAVALDKQKATEHKRPADFQFLKVEARKLDELINLVGELVTAGAGIDVLVQEIANEKLKESFSVLTGLLEQIRDGALGLRMVQVGESFSRLRRIVRDVSKELGKDIELTVEGADTELDKSMVEKLSDPLMHIVRNALDHGIESKELRLYKGKPAQGQLKLSACHEAGSVVIEIADDGAGLNIERIRAKAIEKNIISADQELAEEDIYKLIFAPGFSTAAAVTNLSGRGVGMDVVKRNIEELRGQIQISSVPDQGTVFRIRLPLTLAIIDGFLVSVAGTHLVLPLNMVQECIEFQMSQQDNERNYLDLRGEVLPFIRLRQLFELAGPPQNRENIVVVQYGKHRAGLVVDHLHGELQAVIKPLNTLFRSLRGIGGYTILGSGNVGLILDIPQLVQFATTLENQSFVH</sequence>
<dbReference type="Gene3D" id="1.10.287.560">
    <property type="entry name" value="Histidine kinase CheA-like, homodimeric domain"/>
    <property type="match status" value="1"/>
</dbReference>
<keyword evidence="8" id="KW-0418">Kinase</keyword>
<dbReference type="GO" id="GO:0000155">
    <property type="term" value="F:phosphorelay sensor kinase activity"/>
    <property type="evidence" value="ECO:0007669"/>
    <property type="project" value="InterPro"/>
</dbReference>
<dbReference type="Gene3D" id="1.20.120.160">
    <property type="entry name" value="HPT domain"/>
    <property type="match status" value="1"/>
</dbReference>
<dbReference type="SUPFAM" id="SSF47384">
    <property type="entry name" value="Homodimeric domain of signal transducing histidine kinase"/>
    <property type="match status" value="1"/>
</dbReference>
<evidence type="ECO:0000313" key="16">
    <source>
        <dbReference type="EMBL" id="RVU37542.1"/>
    </source>
</evidence>
<dbReference type="InterPro" id="IPR002545">
    <property type="entry name" value="CheW-lke_dom"/>
</dbReference>
<keyword evidence="10" id="KW-0902">Two-component regulatory system</keyword>
<dbReference type="InterPro" id="IPR036097">
    <property type="entry name" value="HisK_dim/P_sf"/>
</dbReference>
<feature type="domain" description="Histidine kinase" evidence="13">
    <location>
        <begin position="359"/>
        <end position="559"/>
    </location>
</feature>
<dbReference type="SUPFAM" id="SSF50341">
    <property type="entry name" value="CheW-like"/>
    <property type="match status" value="1"/>
</dbReference>
<dbReference type="Pfam" id="PF02518">
    <property type="entry name" value="HATPase_c"/>
    <property type="match status" value="1"/>
</dbReference>
<dbReference type="PANTHER" id="PTHR43395">
    <property type="entry name" value="SENSOR HISTIDINE KINASE CHEA"/>
    <property type="match status" value="1"/>
</dbReference>
<dbReference type="Pfam" id="PF01584">
    <property type="entry name" value="CheW"/>
    <property type="match status" value="1"/>
</dbReference>
<dbReference type="EMBL" id="SACS01000009">
    <property type="protein sequence ID" value="RVU37542.1"/>
    <property type="molecule type" value="Genomic_DNA"/>
</dbReference>
<dbReference type="InterPro" id="IPR036641">
    <property type="entry name" value="HPT_dom_sf"/>
</dbReference>
<dbReference type="PROSITE" id="PS50894">
    <property type="entry name" value="HPT"/>
    <property type="match status" value="1"/>
</dbReference>
<dbReference type="InterPro" id="IPR036061">
    <property type="entry name" value="CheW-like_dom_sf"/>
</dbReference>
<dbReference type="Gene3D" id="3.30.565.10">
    <property type="entry name" value="Histidine kinase-like ATPase, C-terminal domain"/>
    <property type="match status" value="1"/>
</dbReference>
<keyword evidence="7" id="KW-0547">Nucleotide-binding</keyword>
<dbReference type="EC" id="2.7.13.3" evidence="2"/>
<gene>
    <name evidence="16" type="ORF">EOE67_10175</name>
</gene>
<dbReference type="SMART" id="SM01231">
    <property type="entry name" value="H-kinase_dim"/>
    <property type="match status" value="1"/>
</dbReference>
<dbReference type="InterPro" id="IPR004358">
    <property type="entry name" value="Sig_transdc_His_kin-like_C"/>
</dbReference>
<dbReference type="Pfam" id="PF01627">
    <property type="entry name" value="Hpt"/>
    <property type="match status" value="1"/>
</dbReference>
<dbReference type="PROSITE" id="PS50851">
    <property type="entry name" value="CHEW"/>
    <property type="match status" value="1"/>
</dbReference>
<keyword evidence="4" id="KW-0145">Chemotaxis</keyword>
<comment type="catalytic activity">
    <reaction evidence="1">
        <text>ATP + protein L-histidine = ADP + protein N-phospho-L-histidine.</text>
        <dbReference type="EC" id="2.7.13.3"/>
    </reaction>
</comment>
<evidence type="ECO:0000256" key="11">
    <source>
        <dbReference type="ARBA" id="ARBA00035100"/>
    </source>
</evidence>
<dbReference type="PRINTS" id="PR00344">
    <property type="entry name" value="BCTRLSENSOR"/>
</dbReference>
<feature type="domain" description="HPt" evidence="15">
    <location>
        <begin position="1"/>
        <end position="104"/>
    </location>
</feature>
<proteinExistence type="predicted"/>
<dbReference type="AlphaFoldDB" id="A0A437QSS0"/>
<evidence type="ECO:0000256" key="6">
    <source>
        <dbReference type="ARBA" id="ARBA00022679"/>
    </source>
</evidence>
<evidence type="ECO:0000256" key="5">
    <source>
        <dbReference type="ARBA" id="ARBA00022553"/>
    </source>
</evidence>
<feature type="modified residue" description="Phosphohistidine" evidence="12">
    <location>
        <position position="47"/>
    </location>
</feature>
<dbReference type="SMART" id="SM00073">
    <property type="entry name" value="HPT"/>
    <property type="match status" value="1"/>
</dbReference>
<evidence type="ECO:0000256" key="3">
    <source>
        <dbReference type="ARBA" id="ARBA00021495"/>
    </source>
</evidence>
<evidence type="ECO:0000256" key="1">
    <source>
        <dbReference type="ARBA" id="ARBA00000085"/>
    </source>
</evidence>
<dbReference type="InterPro" id="IPR051315">
    <property type="entry name" value="Bact_Chemotaxis_CheA"/>
</dbReference>
<dbReference type="GO" id="GO:0005524">
    <property type="term" value="F:ATP binding"/>
    <property type="evidence" value="ECO:0007669"/>
    <property type="project" value="UniProtKB-KW"/>
</dbReference>
<dbReference type="InterPro" id="IPR003594">
    <property type="entry name" value="HATPase_dom"/>
</dbReference>
<evidence type="ECO:0000256" key="12">
    <source>
        <dbReference type="PROSITE-ProRule" id="PRU00110"/>
    </source>
</evidence>
<evidence type="ECO:0000256" key="8">
    <source>
        <dbReference type="ARBA" id="ARBA00022777"/>
    </source>
</evidence>
<dbReference type="SMART" id="SM00387">
    <property type="entry name" value="HATPase_c"/>
    <property type="match status" value="1"/>
</dbReference>
<dbReference type="InterPro" id="IPR005467">
    <property type="entry name" value="His_kinase_dom"/>
</dbReference>
<dbReference type="OrthoDB" id="9803176at2"/>
<dbReference type="PANTHER" id="PTHR43395:SF10">
    <property type="entry name" value="CHEMOTAXIS PROTEIN CHEA"/>
    <property type="match status" value="1"/>
</dbReference>
<accession>A0A437QSS0</accession>
<dbReference type="Gene3D" id="2.30.30.40">
    <property type="entry name" value="SH3 Domains"/>
    <property type="match status" value="1"/>
</dbReference>
<keyword evidence="6" id="KW-0808">Transferase</keyword>
<dbReference type="GO" id="GO:0005737">
    <property type="term" value="C:cytoplasm"/>
    <property type="evidence" value="ECO:0007669"/>
    <property type="project" value="InterPro"/>
</dbReference>
<dbReference type="Pfam" id="PF02895">
    <property type="entry name" value="H-kinase_dim"/>
    <property type="match status" value="1"/>
</dbReference>
<protein>
    <recommendedName>
        <fullName evidence="3">Chemotaxis protein CheA</fullName>
        <ecNumber evidence="2">2.7.13.3</ecNumber>
    </recommendedName>
</protein>
<dbReference type="RefSeq" id="WP_127698979.1">
    <property type="nucleotide sequence ID" value="NZ_SACS01000009.1"/>
</dbReference>
<dbReference type="CDD" id="cd16916">
    <property type="entry name" value="HATPase_CheA-like"/>
    <property type="match status" value="1"/>
</dbReference>
<evidence type="ECO:0000313" key="17">
    <source>
        <dbReference type="Proteomes" id="UP000283077"/>
    </source>
</evidence>
<dbReference type="SUPFAM" id="SSF47226">
    <property type="entry name" value="Histidine-containing phosphotransfer domain, HPT domain"/>
    <property type="match status" value="1"/>
</dbReference>
<dbReference type="FunFam" id="3.30.565.10:FF:000016">
    <property type="entry name" value="Chemotaxis protein CheA, putative"/>
    <property type="match status" value="1"/>
</dbReference>
<dbReference type="SMART" id="SM00260">
    <property type="entry name" value="CheW"/>
    <property type="match status" value="1"/>
</dbReference>
<dbReference type="InterPro" id="IPR004105">
    <property type="entry name" value="CheA-like_dim"/>
</dbReference>
<keyword evidence="5 12" id="KW-0597">Phosphoprotein</keyword>
<evidence type="ECO:0000256" key="10">
    <source>
        <dbReference type="ARBA" id="ARBA00023012"/>
    </source>
</evidence>
<dbReference type="InterPro" id="IPR036890">
    <property type="entry name" value="HATPase_C_sf"/>
</dbReference>
<dbReference type="InterPro" id="IPR037006">
    <property type="entry name" value="CheA-like_homodim_sf"/>
</dbReference>
<dbReference type="SUPFAM" id="SSF160246">
    <property type="entry name" value="EspE N-terminal domain-like"/>
    <property type="match status" value="1"/>
</dbReference>
<comment type="function">
    <text evidence="11">Involved in the transmission of sensory signals from the chemoreceptors to the flagellar motors. CheA is autophosphorylated; it can transfer its phosphate group to either CheB or CheY.</text>
</comment>
<dbReference type="CDD" id="cd00088">
    <property type="entry name" value="HPT"/>
    <property type="match status" value="1"/>
</dbReference>
<name>A0A437QSS0_9GAMM</name>
<dbReference type="InterPro" id="IPR008207">
    <property type="entry name" value="Sig_transdc_His_kin_Hpt_dom"/>
</dbReference>
<organism evidence="16 17">
    <name type="scientific">Rheinheimera riviphila</name>
    <dbReference type="NCBI Taxonomy" id="1834037"/>
    <lineage>
        <taxon>Bacteria</taxon>
        <taxon>Pseudomonadati</taxon>
        <taxon>Pseudomonadota</taxon>
        <taxon>Gammaproteobacteria</taxon>
        <taxon>Chromatiales</taxon>
        <taxon>Chromatiaceae</taxon>
        <taxon>Rheinheimera</taxon>
    </lineage>
</organism>
<keyword evidence="17" id="KW-1185">Reference proteome</keyword>
<comment type="caution">
    <text evidence="16">The sequence shown here is derived from an EMBL/GenBank/DDBJ whole genome shotgun (WGS) entry which is preliminary data.</text>
</comment>
<dbReference type="PROSITE" id="PS50109">
    <property type="entry name" value="HIS_KIN"/>
    <property type="match status" value="1"/>
</dbReference>
<evidence type="ECO:0000259" key="13">
    <source>
        <dbReference type="PROSITE" id="PS50109"/>
    </source>
</evidence>
<evidence type="ECO:0000259" key="14">
    <source>
        <dbReference type="PROSITE" id="PS50851"/>
    </source>
</evidence>
<evidence type="ECO:0000256" key="4">
    <source>
        <dbReference type="ARBA" id="ARBA00022500"/>
    </source>
</evidence>
<keyword evidence="9" id="KW-0067">ATP-binding</keyword>
<feature type="domain" description="CheW-like" evidence="14">
    <location>
        <begin position="561"/>
        <end position="691"/>
    </location>
</feature>
<reference evidence="16 17" key="1">
    <citation type="submission" date="2019-01" db="EMBL/GenBank/DDBJ databases">
        <authorList>
            <person name="Chen W.-M."/>
        </authorList>
    </citation>
    <scope>NUCLEOTIDE SEQUENCE [LARGE SCALE GENOMIC DNA]</scope>
    <source>
        <strain evidence="16 17">KYPC3</strain>
    </source>
</reference>
<evidence type="ECO:0000256" key="9">
    <source>
        <dbReference type="ARBA" id="ARBA00022840"/>
    </source>
</evidence>
<dbReference type="InterPro" id="IPR037257">
    <property type="entry name" value="T2SS_E_N_sf"/>
</dbReference>
<dbReference type="SUPFAM" id="SSF55874">
    <property type="entry name" value="ATPase domain of HSP90 chaperone/DNA topoisomerase II/histidine kinase"/>
    <property type="match status" value="1"/>
</dbReference>
<dbReference type="Proteomes" id="UP000283077">
    <property type="component" value="Unassembled WGS sequence"/>
</dbReference>
<evidence type="ECO:0000259" key="15">
    <source>
        <dbReference type="PROSITE" id="PS50894"/>
    </source>
</evidence>
<evidence type="ECO:0000256" key="7">
    <source>
        <dbReference type="ARBA" id="ARBA00022741"/>
    </source>
</evidence>
<dbReference type="GO" id="GO:0006935">
    <property type="term" value="P:chemotaxis"/>
    <property type="evidence" value="ECO:0007669"/>
    <property type="project" value="UniProtKB-KW"/>
</dbReference>